<feature type="transmembrane region" description="Helical" evidence="1">
    <location>
        <begin position="7"/>
        <end position="25"/>
    </location>
</feature>
<feature type="domain" description="CAAX prenyl protease 2/Lysostaphin resistance protein A-like" evidence="2">
    <location>
        <begin position="105"/>
        <end position="194"/>
    </location>
</feature>
<dbReference type="RefSeq" id="WP_041099656.1">
    <property type="nucleotide sequence ID" value="NZ_JARTHD010000068.1"/>
</dbReference>
<keyword evidence="4" id="KW-1185">Reference proteome</keyword>
<comment type="caution">
    <text evidence="3">The sequence shown here is derived from an EMBL/GenBank/DDBJ whole genome shotgun (WGS) entry which is preliminary data.</text>
</comment>
<feature type="transmembrane region" description="Helical" evidence="1">
    <location>
        <begin position="106"/>
        <end position="123"/>
    </location>
</feature>
<keyword evidence="1" id="KW-0472">Membrane</keyword>
<proteinExistence type="predicted"/>
<evidence type="ECO:0000256" key="1">
    <source>
        <dbReference type="SAM" id="Phobius"/>
    </source>
</evidence>
<sequence length="203" mass="23812">MMALMKDWRLIVSIVLAHVLLYMTFSDRDIFWYLYTAANLFFISFAIISEKIDDKQKTRSYLKYGVLSGLLLYAVFFIGHLLLPILPFSLEKQVASIYRWYSPQFSWHYVVLILVFIPGEELFWRGFVQKRLSIYFNDLTAIIASSALYASIFLYSDKLIWVLAAFMAGLFWGSLYVWKRSIPMLIISHLVFDVLLIVLLPLF</sequence>
<keyword evidence="1" id="KW-1133">Transmembrane helix</keyword>
<dbReference type="Pfam" id="PF02517">
    <property type="entry name" value="Rce1-like"/>
    <property type="match status" value="1"/>
</dbReference>
<evidence type="ECO:0000313" key="3">
    <source>
        <dbReference type="EMBL" id="KIL80394.1"/>
    </source>
</evidence>
<feature type="transmembrane region" description="Helical" evidence="1">
    <location>
        <begin position="160"/>
        <end position="178"/>
    </location>
</feature>
<name>A0ABR5B0E0_BACBA</name>
<dbReference type="EMBL" id="JXLP01000001">
    <property type="protein sequence ID" value="KIL80394.1"/>
    <property type="molecule type" value="Genomic_DNA"/>
</dbReference>
<feature type="transmembrane region" description="Helical" evidence="1">
    <location>
        <begin position="135"/>
        <end position="154"/>
    </location>
</feature>
<feature type="transmembrane region" description="Helical" evidence="1">
    <location>
        <begin position="185"/>
        <end position="202"/>
    </location>
</feature>
<dbReference type="InterPro" id="IPR003675">
    <property type="entry name" value="Rce1/LyrA-like_dom"/>
</dbReference>
<organism evidence="3 4">
    <name type="scientific">Bacillus badius</name>
    <dbReference type="NCBI Taxonomy" id="1455"/>
    <lineage>
        <taxon>Bacteria</taxon>
        <taxon>Bacillati</taxon>
        <taxon>Bacillota</taxon>
        <taxon>Bacilli</taxon>
        <taxon>Bacillales</taxon>
        <taxon>Bacillaceae</taxon>
        <taxon>Pseudobacillus</taxon>
    </lineage>
</organism>
<reference evidence="3 4" key="1">
    <citation type="submission" date="2015-01" db="EMBL/GenBank/DDBJ databases">
        <title>Genome Assembly of Bacillus badius MTCC 1458.</title>
        <authorList>
            <person name="Verma A."/>
            <person name="Khatri I."/>
            <person name="Mual P."/>
            <person name="Subramanian S."/>
            <person name="Krishnamurthi S."/>
        </authorList>
    </citation>
    <scope>NUCLEOTIDE SEQUENCE [LARGE SCALE GENOMIC DNA]</scope>
    <source>
        <strain evidence="3 4">MTCC 1458</strain>
    </source>
</reference>
<accession>A0ABR5B0E0</accession>
<gene>
    <name evidence="3" type="ORF">SD77_0242</name>
</gene>
<feature type="transmembrane region" description="Helical" evidence="1">
    <location>
        <begin position="61"/>
        <end position="86"/>
    </location>
</feature>
<dbReference type="Proteomes" id="UP000031982">
    <property type="component" value="Unassembled WGS sequence"/>
</dbReference>
<keyword evidence="1" id="KW-0812">Transmembrane</keyword>
<evidence type="ECO:0000259" key="2">
    <source>
        <dbReference type="Pfam" id="PF02517"/>
    </source>
</evidence>
<evidence type="ECO:0000313" key="4">
    <source>
        <dbReference type="Proteomes" id="UP000031982"/>
    </source>
</evidence>
<feature type="transmembrane region" description="Helical" evidence="1">
    <location>
        <begin position="31"/>
        <end position="49"/>
    </location>
</feature>
<protein>
    <recommendedName>
        <fullName evidence="2">CAAX prenyl protease 2/Lysostaphin resistance protein A-like domain-containing protein</fullName>
    </recommendedName>
</protein>